<proteinExistence type="predicted"/>
<accession>A5G2V5</accession>
<dbReference type="EMBL" id="CP000697">
    <property type="protein sequence ID" value="ABQ32187.1"/>
    <property type="molecule type" value="Genomic_DNA"/>
</dbReference>
<dbReference type="Proteomes" id="UP000000245">
    <property type="component" value="Chromosome"/>
</dbReference>
<keyword evidence="3" id="KW-1185">Reference proteome</keyword>
<dbReference type="RefSeq" id="WP_012040470.1">
    <property type="nucleotide sequence ID" value="NC_009484.1"/>
</dbReference>
<sequence>MGLDEQLQAERDRRTADEAVRLAYEEVFTTLSTNGFLPSVLPEEATFPDFVLPDTEGRLVSLASRLARGPVLVQFFRGEWCPFCRLMLDALVGALPEIEAAGASLMALTPDIGPWAREAKRNHGAMFDVLSDVDCGVGLAAGVVFRIPPIYRARLMRAGIDFADRHDNGAEFLPIPAVFLLDADGRVAWRFVNVDFTRRAAPERILSALRRLTAPERE</sequence>
<dbReference type="AlphaFoldDB" id="A5G2V5"/>
<dbReference type="STRING" id="349163.Acry_2997"/>
<name>A5G2V5_ACICJ</name>
<dbReference type="KEGG" id="acr:Acry_2997"/>
<feature type="domain" description="Thioredoxin" evidence="1">
    <location>
        <begin position="41"/>
        <end position="214"/>
    </location>
</feature>
<dbReference type="GO" id="GO:0016491">
    <property type="term" value="F:oxidoreductase activity"/>
    <property type="evidence" value="ECO:0007669"/>
    <property type="project" value="InterPro"/>
</dbReference>
<dbReference type="GO" id="GO:0016209">
    <property type="term" value="F:antioxidant activity"/>
    <property type="evidence" value="ECO:0007669"/>
    <property type="project" value="InterPro"/>
</dbReference>
<dbReference type="SUPFAM" id="SSF52833">
    <property type="entry name" value="Thioredoxin-like"/>
    <property type="match status" value="1"/>
</dbReference>
<dbReference type="CDD" id="cd02970">
    <property type="entry name" value="PRX_like2"/>
    <property type="match status" value="1"/>
</dbReference>
<dbReference type="InterPro" id="IPR013766">
    <property type="entry name" value="Thioredoxin_domain"/>
</dbReference>
<dbReference type="Pfam" id="PF00578">
    <property type="entry name" value="AhpC-TSA"/>
    <property type="match status" value="1"/>
</dbReference>
<dbReference type="PROSITE" id="PS51352">
    <property type="entry name" value="THIOREDOXIN_2"/>
    <property type="match status" value="1"/>
</dbReference>
<evidence type="ECO:0000313" key="3">
    <source>
        <dbReference type="Proteomes" id="UP000000245"/>
    </source>
</evidence>
<dbReference type="eggNOG" id="COG1225">
    <property type="taxonomic scope" value="Bacteria"/>
</dbReference>
<organism evidence="2 3">
    <name type="scientific">Acidiphilium cryptum (strain JF-5)</name>
    <dbReference type="NCBI Taxonomy" id="349163"/>
    <lineage>
        <taxon>Bacteria</taxon>
        <taxon>Pseudomonadati</taxon>
        <taxon>Pseudomonadota</taxon>
        <taxon>Alphaproteobacteria</taxon>
        <taxon>Acetobacterales</taxon>
        <taxon>Acidocellaceae</taxon>
        <taxon>Acidiphilium</taxon>
    </lineage>
</organism>
<protein>
    <submittedName>
        <fullName evidence="2">Alkyl hydroperoxide reductase/ Thiol specific antioxidant/ Mal allergen</fullName>
    </submittedName>
</protein>
<gene>
    <name evidence="2" type="ordered locus">Acry_2997</name>
</gene>
<dbReference type="InterPro" id="IPR000866">
    <property type="entry name" value="AhpC/TSA"/>
</dbReference>
<dbReference type="HOGENOM" id="CLU_042529_5_1_5"/>
<dbReference type="Gene3D" id="3.40.30.10">
    <property type="entry name" value="Glutaredoxin"/>
    <property type="match status" value="1"/>
</dbReference>
<evidence type="ECO:0000313" key="2">
    <source>
        <dbReference type="EMBL" id="ABQ32187.1"/>
    </source>
</evidence>
<evidence type="ECO:0000259" key="1">
    <source>
        <dbReference type="PROSITE" id="PS51352"/>
    </source>
</evidence>
<dbReference type="InterPro" id="IPR036249">
    <property type="entry name" value="Thioredoxin-like_sf"/>
</dbReference>
<reference evidence="2 3" key="1">
    <citation type="submission" date="2007-05" db="EMBL/GenBank/DDBJ databases">
        <title>Complete sequence of chromosome of Acidiphilium cryptum JF-5.</title>
        <authorList>
            <consortium name="US DOE Joint Genome Institute"/>
            <person name="Copeland A."/>
            <person name="Lucas S."/>
            <person name="Lapidus A."/>
            <person name="Barry K."/>
            <person name="Detter J.C."/>
            <person name="Glavina del Rio T."/>
            <person name="Hammon N."/>
            <person name="Israni S."/>
            <person name="Dalin E."/>
            <person name="Tice H."/>
            <person name="Pitluck S."/>
            <person name="Sims D."/>
            <person name="Brettin T."/>
            <person name="Bruce D."/>
            <person name="Han C."/>
            <person name="Schmutz J."/>
            <person name="Larimer F."/>
            <person name="Land M."/>
            <person name="Hauser L."/>
            <person name="Kyrpides N."/>
            <person name="Kim E."/>
            <person name="Magnuson T."/>
            <person name="Richardson P."/>
        </authorList>
    </citation>
    <scope>NUCLEOTIDE SEQUENCE [LARGE SCALE GENOMIC DNA]</scope>
    <source>
        <strain evidence="2 3">JF-5</strain>
    </source>
</reference>